<dbReference type="Pfam" id="PF00356">
    <property type="entry name" value="LacI"/>
    <property type="match status" value="1"/>
</dbReference>
<dbReference type="Gene3D" id="1.10.260.40">
    <property type="entry name" value="lambda repressor-like DNA-binding domains"/>
    <property type="match status" value="1"/>
</dbReference>
<dbReference type="Pfam" id="PF13377">
    <property type="entry name" value="Peripla_BP_3"/>
    <property type="match status" value="1"/>
</dbReference>
<proteinExistence type="predicted"/>
<sequence>MLPRGMKAGAKMAVTLKDVAKKAGVSPATVSYALRGGQYVSPATMKKVMKAAKALGYTTNMSARSLRYGKTKIIEVVVHELDIPYYYSKLAATAVPAINREGYQALVLQTGLDAGNVKEAVDGISNQICDGVILNATGIDANEIKRLSMNRPTVLLDDCTPEPVLDTVMTPNREGARIATRHLIEQGCRSVAAVGIGYVSPTAIGVQVGTSKERFEGVREALAENGMGLTERQCLACDWLVEPGREIAHQLADVGMPFDGLFCASDSLAFGLIRGFADRGIRVPDDVLITGFDGISLGEYTVPSISTVRIDMKDLVDKAIRLLLDRIDGIYDGEPRREVAGYDFVVRGSSTRA</sequence>
<dbReference type="SMART" id="SM00354">
    <property type="entry name" value="HTH_LACI"/>
    <property type="match status" value="1"/>
</dbReference>
<keyword evidence="1" id="KW-0805">Transcription regulation</keyword>
<dbReference type="PANTHER" id="PTHR30146">
    <property type="entry name" value="LACI-RELATED TRANSCRIPTIONAL REPRESSOR"/>
    <property type="match status" value="1"/>
</dbReference>
<dbReference type="SUPFAM" id="SSF53822">
    <property type="entry name" value="Periplasmic binding protein-like I"/>
    <property type="match status" value="1"/>
</dbReference>
<dbReference type="GO" id="GO:0000976">
    <property type="term" value="F:transcription cis-regulatory region binding"/>
    <property type="evidence" value="ECO:0007669"/>
    <property type="project" value="TreeGrafter"/>
</dbReference>
<dbReference type="CDD" id="cd01392">
    <property type="entry name" value="HTH_LacI"/>
    <property type="match status" value="1"/>
</dbReference>
<reference evidence="6 7" key="1">
    <citation type="submission" date="2018-09" db="EMBL/GenBank/DDBJ databases">
        <title>Characterization of the phylogenetic diversity of five novel species belonging to the genus Bifidobacterium.</title>
        <authorList>
            <person name="Lugli G.A."/>
            <person name="Duranti S."/>
            <person name="Milani C."/>
        </authorList>
    </citation>
    <scope>NUCLEOTIDE SEQUENCE [LARGE SCALE GENOMIC DNA]</scope>
    <source>
        <strain evidence="6 7">2034B</strain>
    </source>
</reference>
<dbReference type="GO" id="GO:0003700">
    <property type="term" value="F:DNA-binding transcription factor activity"/>
    <property type="evidence" value="ECO:0007669"/>
    <property type="project" value="TreeGrafter"/>
</dbReference>
<dbReference type="PROSITE" id="PS50932">
    <property type="entry name" value="HTH_LACI_2"/>
    <property type="match status" value="1"/>
</dbReference>
<dbReference type="Gene3D" id="3.40.50.2300">
    <property type="match status" value="2"/>
</dbReference>
<evidence type="ECO:0000256" key="3">
    <source>
        <dbReference type="ARBA" id="ARBA00023163"/>
    </source>
</evidence>
<keyword evidence="3" id="KW-0804">Transcription</keyword>
<dbReference type="InterPro" id="IPR046335">
    <property type="entry name" value="LacI/GalR-like_sensor"/>
</dbReference>
<evidence type="ECO:0000259" key="4">
    <source>
        <dbReference type="PROSITE" id="PS50932"/>
    </source>
</evidence>
<dbReference type="InterPro" id="IPR010982">
    <property type="entry name" value="Lambda_DNA-bd_dom_sf"/>
</dbReference>
<feature type="domain" description="HTH cro/C1-type" evidence="5">
    <location>
        <begin position="15"/>
        <end position="51"/>
    </location>
</feature>
<dbReference type="InterPro" id="IPR001387">
    <property type="entry name" value="Cro/C1-type_HTH"/>
</dbReference>
<dbReference type="PROSITE" id="PS00356">
    <property type="entry name" value="HTH_LACI_1"/>
    <property type="match status" value="1"/>
</dbReference>
<protein>
    <submittedName>
        <fullName evidence="6">Periplasmic binding protein and sugar binding domain of the LacI family protein</fullName>
    </submittedName>
</protein>
<evidence type="ECO:0000256" key="1">
    <source>
        <dbReference type="ARBA" id="ARBA00023015"/>
    </source>
</evidence>
<organism evidence="6 7">
    <name type="scientific">Bifidobacterium goeldii</name>
    <dbReference type="NCBI Taxonomy" id="2306975"/>
    <lineage>
        <taxon>Bacteria</taxon>
        <taxon>Bacillati</taxon>
        <taxon>Actinomycetota</taxon>
        <taxon>Actinomycetes</taxon>
        <taxon>Bifidobacteriales</taxon>
        <taxon>Bifidobacteriaceae</taxon>
        <taxon>Bifidobacterium</taxon>
    </lineage>
</organism>
<keyword evidence="7" id="KW-1185">Reference proteome</keyword>
<dbReference type="EMBL" id="QXGL01000002">
    <property type="protein sequence ID" value="RSX53596.1"/>
    <property type="molecule type" value="Genomic_DNA"/>
</dbReference>
<comment type="caution">
    <text evidence="6">The sequence shown here is derived from an EMBL/GenBank/DDBJ whole genome shotgun (WGS) entry which is preliminary data.</text>
</comment>
<dbReference type="CDD" id="cd06267">
    <property type="entry name" value="PBP1_LacI_sugar_binding-like"/>
    <property type="match status" value="1"/>
</dbReference>
<dbReference type="AlphaFoldDB" id="A0A430FL71"/>
<dbReference type="PROSITE" id="PS50943">
    <property type="entry name" value="HTH_CROC1"/>
    <property type="match status" value="1"/>
</dbReference>
<gene>
    <name evidence="6" type="ORF">D2E25_0919</name>
</gene>
<dbReference type="OrthoDB" id="2854648at2"/>
<evidence type="ECO:0000313" key="6">
    <source>
        <dbReference type="EMBL" id="RSX53596.1"/>
    </source>
</evidence>
<keyword evidence="2" id="KW-0238">DNA-binding</keyword>
<evidence type="ECO:0000259" key="5">
    <source>
        <dbReference type="PROSITE" id="PS50943"/>
    </source>
</evidence>
<evidence type="ECO:0000313" key="7">
    <source>
        <dbReference type="Proteomes" id="UP000287533"/>
    </source>
</evidence>
<dbReference type="InterPro" id="IPR028082">
    <property type="entry name" value="Peripla_BP_I"/>
</dbReference>
<dbReference type="SUPFAM" id="SSF47413">
    <property type="entry name" value="lambda repressor-like DNA-binding domains"/>
    <property type="match status" value="1"/>
</dbReference>
<evidence type="ECO:0000256" key="2">
    <source>
        <dbReference type="ARBA" id="ARBA00023125"/>
    </source>
</evidence>
<dbReference type="InterPro" id="IPR000843">
    <property type="entry name" value="HTH_LacI"/>
</dbReference>
<accession>A0A430FL71</accession>
<name>A0A430FL71_9BIFI</name>
<dbReference type="PANTHER" id="PTHR30146:SF109">
    <property type="entry name" value="HTH-TYPE TRANSCRIPTIONAL REGULATOR GALS"/>
    <property type="match status" value="1"/>
</dbReference>
<dbReference type="Proteomes" id="UP000287533">
    <property type="component" value="Unassembled WGS sequence"/>
</dbReference>
<feature type="domain" description="HTH lacI-type" evidence="4">
    <location>
        <begin position="14"/>
        <end position="68"/>
    </location>
</feature>